<feature type="region of interest" description="Disordered" evidence="10">
    <location>
        <begin position="517"/>
        <end position="537"/>
    </location>
</feature>
<protein>
    <recommendedName>
        <fullName evidence="4">UDP-N-acetylglucosamine diphosphorylase</fullName>
        <ecNumber evidence="4">2.7.7.23</ecNumber>
    </recommendedName>
</protein>
<dbReference type="InterPro" id="IPR014719">
    <property type="entry name" value="Ribosomal_bL12_C/ClpS-like"/>
</dbReference>
<comment type="catalytic activity">
    <reaction evidence="9">
        <text>N-acetyl-alpha-D-glucosamine 1-phosphate + UTP + H(+) = UDP-N-acetyl-alpha-D-glucosamine + diphosphate</text>
        <dbReference type="Rhea" id="RHEA:13509"/>
        <dbReference type="ChEBI" id="CHEBI:15378"/>
        <dbReference type="ChEBI" id="CHEBI:33019"/>
        <dbReference type="ChEBI" id="CHEBI:46398"/>
        <dbReference type="ChEBI" id="CHEBI:57705"/>
        <dbReference type="ChEBI" id="CHEBI:57776"/>
        <dbReference type="EC" id="2.7.7.23"/>
    </reaction>
</comment>
<evidence type="ECO:0000256" key="7">
    <source>
        <dbReference type="ARBA" id="ARBA00022980"/>
    </source>
</evidence>
<evidence type="ECO:0000256" key="8">
    <source>
        <dbReference type="ARBA" id="ARBA00023274"/>
    </source>
</evidence>
<evidence type="ECO:0000256" key="3">
    <source>
        <dbReference type="ARBA" id="ARBA00010401"/>
    </source>
</evidence>
<sequence>GADGDTQQRCRCAPSATAGEAQDYGQEDAFALWDELSPEERHLLLNDIQSLDLSRIDRIIRCSLRSQGLPVAAIEPVPESWVSSVDERTMEHKERWWKMGLKAVSEGKLAVLLLSGGQGTRLGSSDPKGCFSEYILSIADMILKILCYIRVSWMMMSNVGLPSGKSLFQLQAERILCVQRLAAQAMNEGSVTIHWYIMTSPFTDDATGKFFESHKYFGLEADQVTFFQQGTIPCISKDGRYVMETPFKWQSRECLFPRQFAKSPDGNGGVYTALKSSRLLEDMATRGNKYVDCYGVDNSLVRVADPTFLGYFIDKGVAAAAKVVRKAYPQEKVGVFVRRGKGGPLTVVEYTELDQSLASAVNQQTGRLRFCWSNVHYHLAEKKIPSIHGYTMGLKLEQFIFDAFPYAPSTALFEVLREEEFAPVKNANGSNYDTPDSARLLVLRLQTRWVVAAGGFLTHSVPLYATGNFTVNFACSVMALLSQIVTLNAFGSSIRNFNQPAKLEQDEDDEEVEIDQRRLPADYDPSNFDPTEHRSPPTERVWRLVDEISGLTLSEISELGSIIMKKRGMIEPPTVGVMKAGAAAGLAMKTAGGGAAAAAKEEKKPDKTVFELKLESYEAASKIKVIKEVRSFTDLGLKEAKDLVEKTPSFLKKGVSKEEGEQIIEKMKALGAKVVLE</sequence>
<dbReference type="AlphaFoldDB" id="A0A7J9FRI2"/>
<dbReference type="Proteomes" id="UP000593568">
    <property type="component" value="Unassembled WGS sequence"/>
</dbReference>
<evidence type="ECO:0000259" key="11">
    <source>
        <dbReference type="Pfam" id="PF00542"/>
    </source>
</evidence>
<keyword evidence="6" id="KW-0548">Nucleotidyltransferase</keyword>
<dbReference type="GO" id="GO:1990904">
    <property type="term" value="C:ribonucleoprotein complex"/>
    <property type="evidence" value="ECO:0007669"/>
    <property type="project" value="UniProtKB-KW"/>
</dbReference>
<dbReference type="SUPFAM" id="SSF53448">
    <property type="entry name" value="Nucleotide-diphospho-sugar transferases"/>
    <property type="match status" value="1"/>
</dbReference>
<keyword evidence="5" id="KW-0808">Transferase</keyword>
<dbReference type="GO" id="GO:0006048">
    <property type="term" value="P:UDP-N-acetylglucosamine biosynthetic process"/>
    <property type="evidence" value="ECO:0007669"/>
    <property type="project" value="TreeGrafter"/>
</dbReference>
<feature type="domain" description="Large ribosomal subunit protein bL12 C-terminal" evidence="11">
    <location>
        <begin position="610"/>
        <end position="676"/>
    </location>
</feature>
<dbReference type="FunFam" id="3.30.1390.10:FF:000001">
    <property type="entry name" value="50S ribosomal protein L7/L12"/>
    <property type="match status" value="1"/>
</dbReference>
<dbReference type="InterPro" id="IPR013823">
    <property type="entry name" value="Ribosomal_bL12_C"/>
</dbReference>
<comment type="similarity">
    <text evidence="3">Belongs to the UDPGP type 1 family.</text>
</comment>
<evidence type="ECO:0000256" key="9">
    <source>
        <dbReference type="ARBA" id="ARBA00048493"/>
    </source>
</evidence>
<dbReference type="PANTHER" id="PTHR11952:SF2">
    <property type="entry name" value="LD24639P"/>
    <property type="match status" value="1"/>
</dbReference>
<evidence type="ECO:0000256" key="1">
    <source>
        <dbReference type="ARBA" id="ARBA00005208"/>
    </source>
</evidence>
<dbReference type="CDD" id="cd04193">
    <property type="entry name" value="UDPGlcNAc_PPase"/>
    <property type="match status" value="1"/>
</dbReference>
<dbReference type="InterPro" id="IPR000206">
    <property type="entry name" value="Ribosomal_bL12"/>
</dbReference>
<dbReference type="Pfam" id="PF01704">
    <property type="entry name" value="UDPGP"/>
    <property type="match status" value="1"/>
</dbReference>
<dbReference type="InterPro" id="IPR029044">
    <property type="entry name" value="Nucleotide-diphossugar_trans"/>
</dbReference>
<dbReference type="SUPFAM" id="SSF54736">
    <property type="entry name" value="ClpS-like"/>
    <property type="match status" value="1"/>
</dbReference>
<dbReference type="Gene3D" id="3.30.1390.10">
    <property type="match status" value="1"/>
</dbReference>
<gene>
    <name evidence="12" type="ORF">Gotri_025168</name>
</gene>
<keyword evidence="8" id="KW-0687">Ribonucleoprotein</keyword>
<dbReference type="GO" id="GO:0003735">
    <property type="term" value="F:structural constituent of ribosome"/>
    <property type="evidence" value="ECO:0007669"/>
    <property type="project" value="InterPro"/>
</dbReference>
<keyword evidence="7" id="KW-0689">Ribosomal protein</keyword>
<dbReference type="EC" id="2.7.7.23" evidence="4"/>
<dbReference type="GO" id="GO:0003977">
    <property type="term" value="F:UDP-N-acetylglucosamine diphosphorylase activity"/>
    <property type="evidence" value="ECO:0007669"/>
    <property type="project" value="UniProtKB-EC"/>
</dbReference>
<dbReference type="EMBL" id="JABEZW010226509">
    <property type="protein sequence ID" value="MBA0787788.1"/>
    <property type="molecule type" value="Genomic_DNA"/>
</dbReference>
<dbReference type="GO" id="GO:0005840">
    <property type="term" value="C:ribosome"/>
    <property type="evidence" value="ECO:0007669"/>
    <property type="project" value="UniProtKB-KW"/>
</dbReference>
<dbReference type="HAMAP" id="MF_00368">
    <property type="entry name" value="Ribosomal_bL12"/>
    <property type="match status" value="1"/>
</dbReference>
<evidence type="ECO:0000256" key="4">
    <source>
        <dbReference type="ARBA" id="ARBA00012457"/>
    </source>
</evidence>
<reference evidence="12 13" key="1">
    <citation type="journal article" date="2019" name="Genome Biol. Evol.">
        <title>Insights into the evolution of the New World diploid cottons (Gossypium, subgenus Houzingenia) based on genome sequencing.</title>
        <authorList>
            <person name="Grover C.E."/>
            <person name="Arick M.A. 2nd"/>
            <person name="Thrash A."/>
            <person name="Conover J.L."/>
            <person name="Sanders W.S."/>
            <person name="Peterson D.G."/>
            <person name="Frelichowski J.E."/>
            <person name="Scheffler J.A."/>
            <person name="Scheffler B.E."/>
            <person name="Wendel J.F."/>
        </authorList>
    </citation>
    <scope>NUCLEOTIDE SEQUENCE [LARGE SCALE GENOMIC DNA]</scope>
    <source>
        <strain evidence="12">8</strain>
        <tissue evidence="12">Leaf</tissue>
    </source>
</reference>
<evidence type="ECO:0000313" key="13">
    <source>
        <dbReference type="Proteomes" id="UP000593568"/>
    </source>
</evidence>
<comment type="similarity">
    <text evidence="2">Belongs to the bacterial ribosomal protein bL12 family.</text>
</comment>
<accession>A0A7J9FRI2</accession>
<dbReference type="Gene3D" id="3.90.550.10">
    <property type="entry name" value="Spore Coat Polysaccharide Biosynthesis Protein SpsA, Chain A"/>
    <property type="match status" value="1"/>
</dbReference>
<keyword evidence="13" id="KW-1185">Reference proteome</keyword>
<dbReference type="InterPro" id="IPR002618">
    <property type="entry name" value="UDPGP_fam"/>
</dbReference>
<dbReference type="Pfam" id="PF00542">
    <property type="entry name" value="Ribosomal_L12"/>
    <property type="match status" value="1"/>
</dbReference>
<name>A0A7J9FRI2_9ROSI</name>
<organism evidence="12 13">
    <name type="scientific">Gossypium trilobum</name>
    <dbReference type="NCBI Taxonomy" id="34281"/>
    <lineage>
        <taxon>Eukaryota</taxon>
        <taxon>Viridiplantae</taxon>
        <taxon>Streptophyta</taxon>
        <taxon>Embryophyta</taxon>
        <taxon>Tracheophyta</taxon>
        <taxon>Spermatophyta</taxon>
        <taxon>Magnoliopsida</taxon>
        <taxon>eudicotyledons</taxon>
        <taxon>Gunneridae</taxon>
        <taxon>Pentapetalae</taxon>
        <taxon>rosids</taxon>
        <taxon>malvids</taxon>
        <taxon>Malvales</taxon>
        <taxon>Malvaceae</taxon>
        <taxon>Malvoideae</taxon>
        <taxon>Gossypium</taxon>
    </lineage>
</organism>
<evidence type="ECO:0000256" key="5">
    <source>
        <dbReference type="ARBA" id="ARBA00022679"/>
    </source>
</evidence>
<dbReference type="PANTHER" id="PTHR11952">
    <property type="entry name" value="UDP- GLUCOSE PYROPHOSPHORYLASE"/>
    <property type="match status" value="1"/>
</dbReference>
<dbReference type="CDD" id="cd00387">
    <property type="entry name" value="Ribosomal_L7_L12"/>
    <property type="match status" value="1"/>
</dbReference>
<feature type="non-terminal residue" evidence="12">
    <location>
        <position position="677"/>
    </location>
</feature>
<evidence type="ECO:0000256" key="10">
    <source>
        <dbReference type="SAM" id="MobiDB-lite"/>
    </source>
</evidence>
<proteinExistence type="inferred from homology"/>
<dbReference type="InterPro" id="IPR039741">
    <property type="entry name" value="UDP-sugar_pyrophosphorylase"/>
</dbReference>
<evidence type="ECO:0000256" key="2">
    <source>
        <dbReference type="ARBA" id="ARBA00007197"/>
    </source>
</evidence>
<evidence type="ECO:0000313" key="12">
    <source>
        <dbReference type="EMBL" id="MBA0787788.1"/>
    </source>
</evidence>
<dbReference type="GO" id="GO:0006412">
    <property type="term" value="P:translation"/>
    <property type="evidence" value="ECO:0007669"/>
    <property type="project" value="InterPro"/>
</dbReference>
<evidence type="ECO:0000256" key="6">
    <source>
        <dbReference type="ARBA" id="ARBA00022695"/>
    </source>
</evidence>
<comment type="caution">
    <text evidence="12">The sequence shown here is derived from an EMBL/GenBank/DDBJ whole genome shotgun (WGS) entry which is preliminary data.</text>
</comment>
<comment type="pathway">
    <text evidence="1">Nucleotide-sugar biosynthesis; UDP-N-acetyl-alpha-D-glucosamine biosynthesis; UDP-N-acetyl-alpha-D-glucosamine from N-acetyl-alpha-D-glucosamine 1-phosphate: step 1/1.</text>
</comment>